<keyword evidence="7 12" id="KW-1133">Transmembrane helix</keyword>
<feature type="transmembrane region" description="Helical" evidence="12">
    <location>
        <begin position="346"/>
        <end position="364"/>
    </location>
</feature>
<dbReference type="PANTHER" id="PTHR16130:SF2">
    <property type="entry name" value="LYSOSOMAL COBALAMIN TRANSPORT ESCORT PROTEIN LMBD1"/>
    <property type="match status" value="1"/>
</dbReference>
<dbReference type="Pfam" id="PF04791">
    <property type="entry name" value="LMBR1"/>
    <property type="match status" value="1"/>
</dbReference>
<dbReference type="AlphaFoldDB" id="A0A3A2ZFC3"/>
<evidence type="ECO:0000256" key="5">
    <source>
        <dbReference type="ARBA" id="ARBA00022628"/>
    </source>
</evidence>
<evidence type="ECO:0000256" key="8">
    <source>
        <dbReference type="ARBA" id="ARBA00023136"/>
    </source>
</evidence>
<accession>A0A3A2ZFC3</accession>
<evidence type="ECO:0000256" key="7">
    <source>
        <dbReference type="ARBA" id="ARBA00022989"/>
    </source>
</evidence>
<keyword evidence="5" id="KW-0846">Cobalamin</keyword>
<keyword evidence="10" id="KW-0170">Cobalt</keyword>
<dbReference type="Proteomes" id="UP000266188">
    <property type="component" value="Unassembled WGS sequence"/>
</dbReference>
<evidence type="ECO:0000256" key="3">
    <source>
        <dbReference type="ARBA" id="ARBA00017088"/>
    </source>
</evidence>
<proteinExistence type="inferred from homology"/>
<feature type="transmembrane region" description="Helical" evidence="12">
    <location>
        <begin position="506"/>
        <end position="531"/>
    </location>
</feature>
<gene>
    <name evidence="13" type="ORF">PHISCL_05796</name>
</gene>
<feature type="transmembrane region" description="Helical" evidence="12">
    <location>
        <begin position="139"/>
        <end position="162"/>
    </location>
</feature>
<dbReference type="GO" id="GO:0005774">
    <property type="term" value="C:vacuolar membrane"/>
    <property type="evidence" value="ECO:0007669"/>
    <property type="project" value="TreeGrafter"/>
</dbReference>
<dbReference type="GO" id="GO:0072665">
    <property type="term" value="P:protein localization to vacuole"/>
    <property type="evidence" value="ECO:0007669"/>
    <property type="project" value="TreeGrafter"/>
</dbReference>
<dbReference type="OrthoDB" id="73273at2759"/>
<dbReference type="EMBL" id="MVGC01000200">
    <property type="protein sequence ID" value="RJE21878.1"/>
    <property type="molecule type" value="Genomic_DNA"/>
</dbReference>
<dbReference type="PANTHER" id="PTHR16130">
    <property type="entry name" value="LYSOSOMAL COBALAMIN TRANSPORTER-RELATED"/>
    <property type="match status" value="1"/>
</dbReference>
<comment type="caution">
    <text evidence="13">The sequence shown here is derived from an EMBL/GenBank/DDBJ whole genome shotgun (WGS) entry which is preliminary data.</text>
</comment>
<feature type="transmembrane region" description="Helical" evidence="12">
    <location>
        <begin position="7"/>
        <end position="29"/>
    </location>
</feature>
<evidence type="ECO:0000256" key="10">
    <source>
        <dbReference type="ARBA" id="ARBA00023285"/>
    </source>
</evidence>
<evidence type="ECO:0000256" key="4">
    <source>
        <dbReference type="ARBA" id="ARBA00022448"/>
    </source>
</evidence>
<feature type="transmembrane region" description="Helical" evidence="12">
    <location>
        <begin position="41"/>
        <end position="67"/>
    </location>
</feature>
<evidence type="ECO:0000256" key="2">
    <source>
        <dbReference type="ARBA" id="ARBA00009901"/>
    </source>
</evidence>
<dbReference type="InterPro" id="IPR006876">
    <property type="entry name" value="LMBR1-like_membr_prot"/>
</dbReference>
<feature type="transmembrane region" description="Helical" evidence="12">
    <location>
        <begin position="188"/>
        <end position="207"/>
    </location>
</feature>
<keyword evidence="4" id="KW-0813">Transport</keyword>
<evidence type="ECO:0000256" key="9">
    <source>
        <dbReference type="ARBA" id="ARBA00023228"/>
    </source>
</evidence>
<evidence type="ECO:0000256" key="11">
    <source>
        <dbReference type="ARBA" id="ARBA00025515"/>
    </source>
</evidence>
<protein>
    <recommendedName>
        <fullName evidence="3">Probable lysosomal cobalamin transporter</fullName>
    </recommendedName>
</protein>
<evidence type="ECO:0000256" key="1">
    <source>
        <dbReference type="ARBA" id="ARBA00004155"/>
    </source>
</evidence>
<evidence type="ECO:0000256" key="6">
    <source>
        <dbReference type="ARBA" id="ARBA00022692"/>
    </source>
</evidence>
<dbReference type="STRING" id="2070753.A0A3A2ZFC3"/>
<feature type="transmembrane region" description="Helical" evidence="12">
    <location>
        <begin position="95"/>
        <end position="119"/>
    </location>
</feature>
<feature type="transmembrane region" description="Helical" evidence="12">
    <location>
        <begin position="416"/>
        <end position="435"/>
    </location>
</feature>
<reference evidence="14" key="1">
    <citation type="submission" date="2017-02" db="EMBL/GenBank/DDBJ databases">
        <authorList>
            <person name="Tafer H."/>
            <person name="Lopandic K."/>
        </authorList>
    </citation>
    <scope>NUCLEOTIDE SEQUENCE [LARGE SCALE GENOMIC DNA]</scope>
    <source>
        <strain evidence="14">CBS 366.77</strain>
    </source>
</reference>
<dbReference type="InterPro" id="IPR050854">
    <property type="entry name" value="LMBD1_LysCbl_Transport"/>
</dbReference>
<name>A0A3A2ZFC3_9EURO</name>
<sequence length="573" mass="64007">MALLQTTLIWIVYAIAIAILLAVASIFIYVYQTPRDRAPSVTITCIFAITTLLATVLLLPVDVALVSSTTSSELGRRKDWATQGEVDKITFSLTVVYYLLYSLDGLLCLLVIPFTYFWYEEYDEVAAESGDQTTAQRFWAAFRYTISFMLIIVVLFLVGFFVPISKNKDGQDLDYFRKLLTENHGERALTFALGLLITVGLCIYVLYTSSGLALLPISLIKTAPSISSPSLSATTAVQLDSNRERQRQLEGRCGGNPDLLSSKDRRELDTLVREERTLIRRQRLTEESQGKGRSRLVKAWIKIETIFRPVNLLFGILLLILGLITWTSMLLTAIDKAKNSICKQRCGYILGHINVFNPVNWVFVQSAKVFPVDYAIFTFLVLLFFCSSVVGIGSIGIRFLWIRIFRIRKGHTSPQALLLATAMLTVTILALNYSISMVVAPQYATFGPQTFCDRAPGSAGEQPDCSNAKNLIKPCSELADNEAAKGVCTPSVASTILNRVTMSFPFFGIIFFWAQFVFLAIYLIVFVTSLIRSPKLDERQIDEDAEEAEEEGLLASTGRRFNATWEDATGRVE</sequence>
<dbReference type="GO" id="GO:0031419">
    <property type="term" value="F:cobalamin binding"/>
    <property type="evidence" value="ECO:0007669"/>
    <property type="project" value="UniProtKB-KW"/>
</dbReference>
<feature type="transmembrane region" description="Helical" evidence="12">
    <location>
        <begin position="312"/>
        <end position="334"/>
    </location>
</feature>
<feature type="transmembrane region" description="Helical" evidence="12">
    <location>
        <begin position="376"/>
        <end position="404"/>
    </location>
</feature>
<keyword evidence="9" id="KW-0458">Lysosome</keyword>
<evidence type="ECO:0000313" key="13">
    <source>
        <dbReference type="EMBL" id="RJE21878.1"/>
    </source>
</evidence>
<organism evidence="13 14">
    <name type="scientific">Aspergillus sclerotialis</name>
    <dbReference type="NCBI Taxonomy" id="2070753"/>
    <lineage>
        <taxon>Eukaryota</taxon>
        <taxon>Fungi</taxon>
        <taxon>Dikarya</taxon>
        <taxon>Ascomycota</taxon>
        <taxon>Pezizomycotina</taxon>
        <taxon>Eurotiomycetes</taxon>
        <taxon>Eurotiomycetidae</taxon>
        <taxon>Eurotiales</taxon>
        <taxon>Aspergillaceae</taxon>
        <taxon>Aspergillus</taxon>
        <taxon>Aspergillus subgen. Polypaecilum</taxon>
    </lineage>
</organism>
<comment type="similarity">
    <text evidence="2">Belongs to the LIMR family. LMBRD1 subfamily.</text>
</comment>
<keyword evidence="6 12" id="KW-0812">Transmembrane</keyword>
<keyword evidence="8 12" id="KW-0472">Membrane</keyword>
<evidence type="ECO:0000256" key="12">
    <source>
        <dbReference type="SAM" id="Phobius"/>
    </source>
</evidence>
<comment type="function">
    <text evidence="11">Probable lysosomal cobalamin transporter. Required to export cobalamin from lysosomes allowing its conversion to cofactors.</text>
</comment>
<keyword evidence="14" id="KW-1185">Reference proteome</keyword>
<comment type="subcellular location">
    <subcellularLocation>
        <location evidence="1">Lysosome membrane</location>
        <topology evidence="1">Multi-pass membrane protein</topology>
    </subcellularLocation>
</comment>
<evidence type="ECO:0000313" key="14">
    <source>
        <dbReference type="Proteomes" id="UP000266188"/>
    </source>
</evidence>